<dbReference type="EMBL" id="JAEUBG010002052">
    <property type="protein sequence ID" value="KAH3685323.1"/>
    <property type="molecule type" value="Genomic_DNA"/>
</dbReference>
<comment type="caution">
    <text evidence="1">The sequence shown here is derived from an EMBL/GenBank/DDBJ whole genome shotgun (WGS) entry which is preliminary data.</text>
</comment>
<sequence length="102" mass="11447">MTPGMFITWERRSLIWSSSLSFKLRSNRLADDLINGIADPKIITAMNSEEIGSKIGVLNTWIRIVDTTTPKEPNVSARMCRKIPLMFSLSSSPSQSPPPPWE</sequence>
<organism evidence="1 2">
    <name type="scientific">Wickerhamomyces pijperi</name>
    <name type="common">Yeast</name>
    <name type="synonym">Pichia pijperi</name>
    <dbReference type="NCBI Taxonomy" id="599730"/>
    <lineage>
        <taxon>Eukaryota</taxon>
        <taxon>Fungi</taxon>
        <taxon>Dikarya</taxon>
        <taxon>Ascomycota</taxon>
        <taxon>Saccharomycotina</taxon>
        <taxon>Saccharomycetes</taxon>
        <taxon>Phaffomycetales</taxon>
        <taxon>Wickerhamomycetaceae</taxon>
        <taxon>Wickerhamomyces</taxon>
    </lineage>
</organism>
<keyword evidence="2" id="KW-1185">Reference proteome</keyword>
<dbReference type="Proteomes" id="UP000774326">
    <property type="component" value="Unassembled WGS sequence"/>
</dbReference>
<reference evidence="1" key="1">
    <citation type="journal article" date="2021" name="Open Biol.">
        <title>Shared evolutionary footprints suggest mitochondrial oxidative damage underlies multiple complex I losses in fungi.</title>
        <authorList>
            <person name="Schikora-Tamarit M.A."/>
            <person name="Marcet-Houben M."/>
            <person name="Nosek J."/>
            <person name="Gabaldon T."/>
        </authorList>
    </citation>
    <scope>NUCLEOTIDE SEQUENCE</scope>
    <source>
        <strain evidence="1">CBS2887</strain>
    </source>
</reference>
<protein>
    <submittedName>
        <fullName evidence="1">Uncharacterized protein</fullName>
    </submittedName>
</protein>
<proteinExistence type="predicted"/>
<accession>A0A9P8TMS2</accession>
<reference evidence="1" key="2">
    <citation type="submission" date="2021-01" db="EMBL/GenBank/DDBJ databases">
        <authorList>
            <person name="Schikora-Tamarit M.A."/>
        </authorList>
    </citation>
    <scope>NUCLEOTIDE SEQUENCE</scope>
    <source>
        <strain evidence="1">CBS2887</strain>
    </source>
</reference>
<evidence type="ECO:0000313" key="2">
    <source>
        <dbReference type="Proteomes" id="UP000774326"/>
    </source>
</evidence>
<gene>
    <name evidence="1" type="ORF">WICPIJ_003675</name>
</gene>
<dbReference type="AlphaFoldDB" id="A0A9P8TMS2"/>
<evidence type="ECO:0000313" key="1">
    <source>
        <dbReference type="EMBL" id="KAH3685323.1"/>
    </source>
</evidence>
<name>A0A9P8TMS2_WICPI</name>